<dbReference type="Pfam" id="PF07690">
    <property type="entry name" value="MFS_1"/>
    <property type="match status" value="1"/>
</dbReference>
<proteinExistence type="predicted"/>
<dbReference type="Proteomes" id="UP000829291">
    <property type="component" value="Chromosome 7"/>
</dbReference>
<dbReference type="InterPro" id="IPR050382">
    <property type="entry name" value="MFS_Na/Anion_cotransporter"/>
</dbReference>
<dbReference type="GO" id="GO:0016020">
    <property type="term" value="C:membrane"/>
    <property type="evidence" value="ECO:0007669"/>
    <property type="project" value="UniProtKB-SubCell"/>
</dbReference>
<dbReference type="PANTHER" id="PTHR11662:SF415">
    <property type="entry name" value="AT30085P-RELATED"/>
    <property type="match status" value="1"/>
</dbReference>
<evidence type="ECO:0000256" key="2">
    <source>
        <dbReference type="ARBA" id="ARBA00022692"/>
    </source>
</evidence>
<feature type="transmembrane region" description="Helical" evidence="6">
    <location>
        <begin position="269"/>
        <end position="289"/>
    </location>
</feature>
<dbReference type="OrthoDB" id="2985014at2759"/>
<evidence type="ECO:0000256" key="3">
    <source>
        <dbReference type="ARBA" id="ARBA00022989"/>
    </source>
</evidence>
<keyword evidence="3 6" id="KW-1133">Transmembrane helix</keyword>
<feature type="transmembrane region" description="Helical" evidence="6">
    <location>
        <begin position="404"/>
        <end position="426"/>
    </location>
</feature>
<dbReference type="InParanoid" id="A0A6J0BSH9"/>
<feature type="domain" description="Major facilitator superfamily (MFS) profile" evidence="7">
    <location>
        <begin position="17"/>
        <end position="462"/>
    </location>
</feature>
<evidence type="ECO:0000313" key="8">
    <source>
        <dbReference type="Proteomes" id="UP000829291"/>
    </source>
</evidence>
<sequence>MLSSWKICCACIPQRWILAVMTCFAIMNGYTMRICLSIAITEMVTATNQSSSHTSSDEVCPATELSTSSTGSSGGAHEWTEYTQGIILSSFYWGHVISHLPCGMLADKFGGKHVLGFGILSTAIFTLLTPVVVEAFDAPGLVVLRFLIGMGEGMVLPAVNVLLAHWAPPEERSMMGALAMAGMKVGTMLGNGLSGVLIQNSSIGWPIVFYVFGSVSLVWFLAWIFLCHNNPDDHPFISDAERKRLGETMREHMHKDVGPIPWRHIVTSVPLWALLVAKAGWMWGYYTMLTDLPKYMSSVLKFSVQSNGLLSALPYLVLFLVSISSSWLADWLIKTERLSRTNVRKIFASFALATSAVCIIAASYAGCDRIVVTILFTIGVGMMGPIFCSVMVNALDLSPNYSGTLMGITNGVAAIVGVVAPYAVGILTPNQTFSEWRIVFWITFIANFVAVFIYGLWASGEVQYWNDPDFRKRQQTATQVQRVSTDTI</sequence>
<feature type="region of interest" description="Disordered" evidence="5">
    <location>
        <begin position="51"/>
        <end position="76"/>
    </location>
</feature>
<keyword evidence="2 6" id="KW-0812">Transmembrane</keyword>
<dbReference type="PROSITE" id="PS50850">
    <property type="entry name" value="MFS"/>
    <property type="match status" value="1"/>
</dbReference>
<feature type="transmembrane region" description="Helical" evidence="6">
    <location>
        <begin position="175"/>
        <end position="197"/>
    </location>
</feature>
<keyword evidence="8" id="KW-1185">Reference proteome</keyword>
<feature type="transmembrane region" description="Helical" evidence="6">
    <location>
        <begin position="370"/>
        <end position="392"/>
    </location>
</feature>
<evidence type="ECO:0000256" key="1">
    <source>
        <dbReference type="ARBA" id="ARBA00004141"/>
    </source>
</evidence>
<evidence type="ECO:0000259" key="7">
    <source>
        <dbReference type="PROSITE" id="PS50850"/>
    </source>
</evidence>
<feature type="transmembrane region" description="Helical" evidence="6">
    <location>
        <begin position="114"/>
        <end position="136"/>
    </location>
</feature>
<evidence type="ECO:0000313" key="9">
    <source>
        <dbReference type="RefSeq" id="XP_015517459.2"/>
    </source>
</evidence>
<organism evidence="9">
    <name type="scientific">Neodiprion lecontei</name>
    <name type="common">Redheaded pine sawfly</name>
    <dbReference type="NCBI Taxonomy" id="441921"/>
    <lineage>
        <taxon>Eukaryota</taxon>
        <taxon>Metazoa</taxon>
        <taxon>Ecdysozoa</taxon>
        <taxon>Arthropoda</taxon>
        <taxon>Hexapoda</taxon>
        <taxon>Insecta</taxon>
        <taxon>Pterygota</taxon>
        <taxon>Neoptera</taxon>
        <taxon>Endopterygota</taxon>
        <taxon>Hymenoptera</taxon>
        <taxon>Tenthredinoidea</taxon>
        <taxon>Diprionidae</taxon>
        <taxon>Diprioninae</taxon>
        <taxon>Neodiprion</taxon>
    </lineage>
</organism>
<dbReference type="AlphaFoldDB" id="A0A6J0BSH9"/>
<dbReference type="GeneID" id="107222557"/>
<evidence type="ECO:0000256" key="5">
    <source>
        <dbReference type="SAM" id="MobiDB-lite"/>
    </source>
</evidence>
<dbReference type="InterPro" id="IPR011701">
    <property type="entry name" value="MFS"/>
</dbReference>
<dbReference type="InterPro" id="IPR020846">
    <property type="entry name" value="MFS_dom"/>
</dbReference>
<dbReference type="CDD" id="cd17318">
    <property type="entry name" value="MFS_SLC17"/>
    <property type="match status" value="1"/>
</dbReference>
<feature type="transmembrane region" description="Helical" evidence="6">
    <location>
        <begin position="309"/>
        <end position="333"/>
    </location>
</feature>
<dbReference type="FunCoup" id="A0A6J0BSH9">
    <property type="interactions" value="102"/>
</dbReference>
<dbReference type="GO" id="GO:0006820">
    <property type="term" value="P:monoatomic anion transport"/>
    <property type="evidence" value="ECO:0007669"/>
    <property type="project" value="TreeGrafter"/>
</dbReference>
<reference evidence="9" key="1">
    <citation type="submission" date="2025-08" db="UniProtKB">
        <authorList>
            <consortium name="RefSeq"/>
        </authorList>
    </citation>
    <scope>IDENTIFICATION</scope>
    <source>
        <tissue evidence="9">Thorax and Abdomen</tissue>
    </source>
</reference>
<dbReference type="KEGG" id="nlo:107222557"/>
<gene>
    <name evidence="9" type="primary">LOC107222557</name>
</gene>
<dbReference type="SUPFAM" id="SSF103473">
    <property type="entry name" value="MFS general substrate transporter"/>
    <property type="match status" value="1"/>
</dbReference>
<dbReference type="Gene3D" id="1.20.1250.20">
    <property type="entry name" value="MFS general substrate transporter like domains"/>
    <property type="match status" value="2"/>
</dbReference>
<feature type="transmembrane region" description="Helical" evidence="6">
    <location>
        <begin position="142"/>
        <end position="163"/>
    </location>
</feature>
<evidence type="ECO:0000256" key="4">
    <source>
        <dbReference type="ARBA" id="ARBA00023136"/>
    </source>
</evidence>
<dbReference type="GO" id="GO:0015293">
    <property type="term" value="F:symporter activity"/>
    <property type="evidence" value="ECO:0007669"/>
    <property type="project" value="UniProtKB-KW"/>
</dbReference>
<feature type="transmembrane region" description="Helical" evidence="6">
    <location>
        <begin position="203"/>
        <end position="226"/>
    </location>
</feature>
<accession>A0A6J0BSH9</accession>
<feature type="transmembrane region" description="Helical" evidence="6">
    <location>
        <begin position="438"/>
        <end position="457"/>
    </location>
</feature>
<dbReference type="PANTHER" id="PTHR11662">
    <property type="entry name" value="SOLUTE CARRIER FAMILY 17"/>
    <property type="match status" value="1"/>
</dbReference>
<feature type="transmembrane region" description="Helical" evidence="6">
    <location>
        <begin position="345"/>
        <end position="364"/>
    </location>
</feature>
<dbReference type="InterPro" id="IPR036259">
    <property type="entry name" value="MFS_trans_sf"/>
</dbReference>
<comment type="subcellular location">
    <subcellularLocation>
        <location evidence="1">Membrane</location>
        <topology evidence="1">Multi-pass membrane protein</topology>
    </subcellularLocation>
</comment>
<dbReference type="RefSeq" id="XP_015517459.2">
    <property type="nucleotide sequence ID" value="XM_015661973.2"/>
</dbReference>
<evidence type="ECO:0000256" key="6">
    <source>
        <dbReference type="SAM" id="Phobius"/>
    </source>
</evidence>
<name>A0A6J0BSH9_NEOLC</name>
<keyword evidence="4 6" id="KW-0472">Membrane</keyword>
<protein>
    <submittedName>
        <fullName evidence="9">Inorganic phosphate cotransporter</fullName>
    </submittedName>
</protein>